<sequence>MHWTLRQAGLLNRWGRGRLARVLAAALVGALTGLALFSVTQVTGRSLFVITGGVAGMAVAFAIEAYGRAARLTEVRVTVPQISEFTFVVNNDARQVAWQLFVETVTRVSTQPLAGDEGHLREALNSLYGLFATTRETLRASRPSIAVSGGQTVEYLAVTMLNRELRPFLSAWHPRLSAYERDHPAAPESNWPGNAACREALRVVQNDLHSYALGFARLAGVRGAEALLGGNGPSS</sequence>
<dbReference type="AlphaFoldDB" id="A0A918PBV0"/>
<feature type="transmembrane region" description="Helical" evidence="1">
    <location>
        <begin position="20"/>
        <end position="40"/>
    </location>
</feature>
<name>A0A918PBV0_9ACTN</name>
<dbReference type="Proteomes" id="UP000622166">
    <property type="component" value="Unassembled WGS sequence"/>
</dbReference>
<accession>A0A918PBV0</accession>
<proteinExistence type="predicted"/>
<evidence type="ECO:0000313" key="2">
    <source>
        <dbReference type="EMBL" id="GGY97688.1"/>
    </source>
</evidence>
<dbReference type="RefSeq" id="WP_229858414.1">
    <property type="nucleotide sequence ID" value="NZ_BMVW01000002.1"/>
</dbReference>
<comment type="caution">
    <text evidence="2">The sequence shown here is derived from an EMBL/GenBank/DDBJ whole genome shotgun (WGS) entry which is preliminary data.</text>
</comment>
<evidence type="ECO:0000256" key="1">
    <source>
        <dbReference type="SAM" id="Phobius"/>
    </source>
</evidence>
<feature type="transmembrane region" description="Helical" evidence="1">
    <location>
        <begin position="46"/>
        <end position="66"/>
    </location>
</feature>
<keyword evidence="3" id="KW-1185">Reference proteome</keyword>
<organism evidence="2 3">
    <name type="scientific">Streptomyces poonensis</name>
    <dbReference type="NCBI Taxonomy" id="68255"/>
    <lineage>
        <taxon>Bacteria</taxon>
        <taxon>Bacillati</taxon>
        <taxon>Actinomycetota</taxon>
        <taxon>Actinomycetes</taxon>
        <taxon>Kitasatosporales</taxon>
        <taxon>Streptomycetaceae</taxon>
        <taxon>Streptomyces</taxon>
    </lineage>
</organism>
<keyword evidence="1" id="KW-0812">Transmembrane</keyword>
<reference evidence="2" key="1">
    <citation type="journal article" date="2014" name="Int. J. Syst. Evol. Microbiol.">
        <title>Complete genome sequence of Corynebacterium casei LMG S-19264T (=DSM 44701T), isolated from a smear-ripened cheese.</title>
        <authorList>
            <consortium name="US DOE Joint Genome Institute (JGI-PGF)"/>
            <person name="Walter F."/>
            <person name="Albersmeier A."/>
            <person name="Kalinowski J."/>
            <person name="Ruckert C."/>
        </authorList>
    </citation>
    <scope>NUCLEOTIDE SEQUENCE</scope>
    <source>
        <strain evidence="2">JCM 4815</strain>
    </source>
</reference>
<dbReference type="EMBL" id="BMVW01000002">
    <property type="protein sequence ID" value="GGY97688.1"/>
    <property type="molecule type" value="Genomic_DNA"/>
</dbReference>
<evidence type="ECO:0000313" key="3">
    <source>
        <dbReference type="Proteomes" id="UP000622166"/>
    </source>
</evidence>
<keyword evidence="1" id="KW-1133">Transmembrane helix</keyword>
<keyword evidence="1" id="KW-0472">Membrane</keyword>
<gene>
    <name evidence="2" type="ORF">GCM10010365_15220</name>
</gene>
<protein>
    <submittedName>
        <fullName evidence="2">Uncharacterized protein</fullName>
    </submittedName>
</protein>
<reference evidence="2" key="2">
    <citation type="submission" date="2020-09" db="EMBL/GenBank/DDBJ databases">
        <authorList>
            <person name="Sun Q."/>
            <person name="Ohkuma M."/>
        </authorList>
    </citation>
    <scope>NUCLEOTIDE SEQUENCE</scope>
    <source>
        <strain evidence="2">JCM 4815</strain>
    </source>
</reference>